<accession>A0AA40EXV7</accession>
<keyword evidence="6" id="KW-0735">Signal-anchor</keyword>
<name>A0AA40EXV7_9PEZI</name>
<comment type="similarity">
    <text evidence="2">Belongs to the OST4 family.</text>
</comment>
<dbReference type="InterPro" id="IPR018943">
    <property type="entry name" value="Oligosaccaryltransferase"/>
</dbReference>
<evidence type="ECO:0000256" key="2">
    <source>
        <dbReference type="ARBA" id="ARBA00007685"/>
    </source>
</evidence>
<dbReference type="Pfam" id="PF10215">
    <property type="entry name" value="Ost4"/>
    <property type="match status" value="1"/>
</dbReference>
<evidence type="ECO:0000256" key="7">
    <source>
        <dbReference type="ARBA" id="ARBA00022989"/>
    </source>
</evidence>
<dbReference type="PANTHER" id="PTHR48164">
    <property type="entry name" value="DOLICHYL-DIPHOSPHOOLIGOSACCHARIDE--PROTEIN GLYCOSYLTRANSFERASE SUBUNIT 4"/>
    <property type="match status" value="1"/>
</dbReference>
<keyword evidence="8 9" id="KW-0472">Membrane</keyword>
<comment type="caution">
    <text evidence="10">The sequence shown here is derived from an EMBL/GenBank/DDBJ whole genome shotgun (WGS) entry which is preliminary data.</text>
</comment>
<evidence type="ECO:0000313" key="11">
    <source>
        <dbReference type="Proteomes" id="UP001172159"/>
    </source>
</evidence>
<evidence type="ECO:0000256" key="1">
    <source>
        <dbReference type="ARBA" id="ARBA00004643"/>
    </source>
</evidence>
<reference evidence="10" key="1">
    <citation type="submission" date="2023-06" db="EMBL/GenBank/DDBJ databases">
        <title>Genome-scale phylogeny and comparative genomics of the fungal order Sordariales.</title>
        <authorList>
            <consortium name="Lawrence Berkeley National Laboratory"/>
            <person name="Hensen N."/>
            <person name="Bonometti L."/>
            <person name="Westerberg I."/>
            <person name="Brannstrom I.O."/>
            <person name="Guillou S."/>
            <person name="Cros-Aarteil S."/>
            <person name="Calhoun S."/>
            <person name="Haridas S."/>
            <person name="Kuo A."/>
            <person name="Mondo S."/>
            <person name="Pangilinan J."/>
            <person name="Riley R."/>
            <person name="Labutti K."/>
            <person name="Andreopoulos B."/>
            <person name="Lipzen A."/>
            <person name="Chen C."/>
            <person name="Yanf M."/>
            <person name="Daum C."/>
            <person name="Ng V."/>
            <person name="Clum A."/>
            <person name="Steindorff A."/>
            <person name="Ohm R."/>
            <person name="Martin F."/>
            <person name="Silar P."/>
            <person name="Natvig D."/>
            <person name="Lalanne C."/>
            <person name="Gautier V."/>
            <person name="Ament-Velasquez S.L."/>
            <person name="Kruys A."/>
            <person name="Hutchinson M.I."/>
            <person name="Powell A.J."/>
            <person name="Barry K."/>
            <person name="Miller A.N."/>
            <person name="Grigoriev I.V."/>
            <person name="Debuchy R."/>
            <person name="Gladieux P."/>
            <person name="Thoren M.H."/>
            <person name="Johannesson H."/>
        </authorList>
    </citation>
    <scope>NUCLEOTIDE SEQUENCE</scope>
    <source>
        <strain evidence="10">CBS 540.89</strain>
    </source>
</reference>
<dbReference type="AlphaFoldDB" id="A0AA40EXV7"/>
<keyword evidence="5" id="KW-0256">Endoplasmic reticulum</keyword>
<dbReference type="EMBL" id="JAUKTV010000001">
    <property type="protein sequence ID" value="KAK0747545.1"/>
    <property type="molecule type" value="Genomic_DNA"/>
</dbReference>
<comment type="subcellular location">
    <subcellularLocation>
        <location evidence="1">Endoplasmic reticulum membrane</location>
        <topology evidence="1">Single-pass type III membrane protein</topology>
    </subcellularLocation>
</comment>
<dbReference type="PANTHER" id="PTHR48164:SF1">
    <property type="entry name" value="DOLICHYL-DIPHOSPHOOLIGOSACCHARIDE--PROTEIN GLYCOSYLTRANSFERASE SUBUNIT 4"/>
    <property type="match status" value="1"/>
</dbReference>
<dbReference type="InterPro" id="IPR051307">
    <property type="entry name" value="OST4"/>
</dbReference>
<organism evidence="10 11">
    <name type="scientific">Apiosordaria backusii</name>
    <dbReference type="NCBI Taxonomy" id="314023"/>
    <lineage>
        <taxon>Eukaryota</taxon>
        <taxon>Fungi</taxon>
        <taxon>Dikarya</taxon>
        <taxon>Ascomycota</taxon>
        <taxon>Pezizomycotina</taxon>
        <taxon>Sordariomycetes</taxon>
        <taxon>Sordariomycetidae</taxon>
        <taxon>Sordariales</taxon>
        <taxon>Lasiosphaeriaceae</taxon>
        <taxon>Apiosordaria</taxon>
    </lineage>
</organism>
<gene>
    <name evidence="10" type="ORF">B0T21DRAFT_6400</name>
</gene>
<evidence type="ECO:0000256" key="6">
    <source>
        <dbReference type="ARBA" id="ARBA00022968"/>
    </source>
</evidence>
<evidence type="ECO:0000256" key="9">
    <source>
        <dbReference type="SAM" id="Phobius"/>
    </source>
</evidence>
<dbReference type="InterPro" id="IPR036330">
    <property type="entry name" value="Ost4p_sf"/>
</dbReference>
<evidence type="ECO:0000256" key="5">
    <source>
        <dbReference type="ARBA" id="ARBA00022824"/>
    </source>
</evidence>
<proteinExistence type="inferred from homology"/>
<sequence>QTGQGVKAVQIANTGKQQHHHLATSHSFGSLRKHGVIIQPFAISRLQLHDRPTSTYVHSTAIMITDSELYSLAIFLGSAAMVLIIIYHFFEVNANDKTPVNEKVPANKSR</sequence>
<evidence type="ECO:0000256" key="3">
    <source>
        <dbReference type="ARBA" id="ARBA00017662"/>
    </source>
</evidence>
<evidence type="ECO:0000256" key="8">
    <source>
        <dbReference type="ARBA" id="ARBA00023136"/>
    </source>
</evidence>
<protein>
    <recommendedName>
        <fullName evidence="3">Dolichyl-diphosphooligosaccharide--protein glycosyltransferase subunit 4</fullName>
    </recommendedName>
</protein>
<dbReference type="Proteomes" id="UP001172159">
    <property type="component" value="Unassembled WGS sequence"/>
</dbReference>
<evidence type="ECO:0000256" key="4">
    <source>
        <dbReference type="ARBA" id="ARBA00022692"/>
    </source>
</evidence>
<feature type="non-terminal residue" evidence="10">
    <location>
        <position position="1"/>
    </location>
</feature>
<keyword evidence="11" id="KW-1185">Reference proteome</keyword>
<keyword evidence="4 9" id="KW-0812">Transmembrane</keyword>
<keyword evidence="7 9" id="KW-1133">Transmembrane helix</keyword>
<dbReference type="GO" id="GO:0018279">
    <property type="term" value="P:protein N-linked glycosylation via asparagine"/>
    <property type="evidence" value="ECO:0007669"/>
    <property type="project" value="TreeGrafter"/>
</dbReference>
<dbReference type="GO" id="GO:0008250">
    <property type="term" value="C:oligosaccharyltransferase complex"/>
    <property type="evidence" value="ECO:0007669"/>
    <property type="project" value="TreeGrafter"/>
</dbReference>
<feature type="transmembrane region" description="Helical" evidence="9">
    <location>
        <begin position="69"/>
        <end position="90"/>
    </location>
</feature>
<evidence type="ECO:0000313" key="10">
    <source>
        <dbReference type="EMBL" id="KAK0747545.1"/>
    </source>
</evidence>
<dbReference type="SUPFAM" id="SSF103464">
    <property type="entry name" value="Oligosaccharyltransferase subunit ost4p"/>
    <property type="match status" value="1"/>
</dbReference>